<evidence type="ECO:0000313" key="2">
    <source>
        <dbReference type="Proteomes" id="UP000001784"/>
    </source>
</evidence>
<dbReference type="eggNOG" id="COG1119">
    <property type="taxonomic scope" value="Bacteria"/>
</dbReference>
<protein>
    <submittedName>
        <fullName evidence="1">Uncharacterized protein</fullName>
    </submittedName>
</protein>
<name>A0LL02_SYNFM</name>
<dbReference type="AlphaFoldDB" id="A0LL02"/>
<proteinExistence type="predicted"/>
<dbReference type="Proteomes" id="UP000001784">
    <property type="component" value="Chromosome"/>
</dbReference>
<reference evidence="1 2" key="1">
    <citation type="submission" date="2006-10" db="EMBL/GenBank/DDBJ databases">
        <title>Complete sequence of Syntrophobacter fumaroxidans MPOB.</title>
        <authorList>
            <consortium name="US DOE Joint Genome Institute"/>
            <person name="Copeland A."/>
            <person name="Lucas S."/>
            <person name="Lapidus A."/>
            <person name="Barry K."/>
            <person name="Detter J.C."/>
            <person name="Glavina del Rio T."/>
            <person name="Hammon N."/>
            <person name="Israni S."/>
            <person name="Pitluck S."/>
            <person name="Goltsman E.G."/>
            <person name="Martinez M."/>
            <person name="Schmutz J."/>
            <person name="Larimer F."/>
            <person name="Land M."/>
            <person name="Hauser L."/>
            <person name="Kyrpides N."/>
            <person name="Kim E."/>
            <person name="Boone D.R."/>
            <person name="Brockman F."/>
            <person name="Culley D."/>
            <person name="Ferry J."/>
            <person name="Gunsalus R."/>
            <person name="McInerney M.J."/>
            <person name="Morrison M."/>
            <person name="Plugge C."/>
            <person name="Rohlin L."/>
            <person name="Scholten J."/>
            <person name="Sieber J."/>
            <person name="Stams A.J.M."/>
            <person name="Worm P."/>
            <person name="Henstra A.M."/>
            <person name="Richardson P."/>
        </authorList>
    </citation>
    <scope>NUCLEOTIDE SEQUENCE [LARGE SCALE GENOMIC DNA]</scope>
    <source>
        <strain evidence="2">DSM 10017 / MPOB</strain>
    </source>
</reference>
<dbReference type="HOGENOM" id="CLU_323597_0_0_7"/>
<dbReference type="STRING" id="335543.Sfum_2424"/>
<keyword evidence="2" id="KW-1185">Reference proteome</keyword>
<accession>A0LL02</accession>
<sequence length="966" mass="106948">MNPERFGLSVLTAQKPSVLSKGFSLAKDGTLQKHPGGQLAQGTCETQDLVVSDFCALLEALQPNQALTFGVCGHDRATVAAQGALGKVRGKLPVIARDRAHFTWPTGPGMLMLDFDPAPDTEPLTRETLLGTLYEVWPELREAPHVWRESASSCIYRADTDEQVRGVMGQRVYVPVLDAHDIPRTGAALYARLWLAGHGRFDLSGSGVLLDRSIIDASVWQPERLDFAGGAQCGPGLEQRRGAPKLFNGANDFLDSRTMADLDPNEQEQVDKLRRAAREARQPDSAAKRTQWVETRLKAVPSAKKKDMRDVLERAVTQNRLLGDFVLFSENFGQVTVAEILDNPDKFHNTRFADPLEPEYGNDRRIARANLKAAGKPYLWSHAHGGQRFTLRRAVQTVTLEGGELQNISRKLLELMRLDGVVFAREDELVRLTDGAAHPVSHEWLQWHLTGIARFVQFDSRSKKEKIVDCPLSLARSICALSGQWGLPALEAVLTAPSMTASGRVIQEEGFDRETGLYLHFTANDRWRTIPEHPDEQTAKAALERLWKPFEAFPFVSPVDRGGFLAALLTAIVRPLLPTAPGFLISAPVAGSGKTLLALCVAALCGATPGVSSAGRDEDELGKTLLTELRRFSRCVVFDNLARPLESESLCAYLSTPHYSGRLLGTNSNISGRPVAVVLLTGNNPTVIGDLNRRLIRISVDPGCEKPHDRRFDLEPLTYVQEHRLELVRAGLLMLKAAQQSGFRHGGGRLASFEIWSDFIRNAVVWIGKKQWLDVGDPAASIDLSFAVDPETNRLKTLQNEWKRVFEKRGGTVAEAIRRATDKNAPDEDLFDVLNEIAGERGTIPPRRLGNWLSRHEGRIVDGSRFARCGTNQRRVVWFVQSVSYGEFGEFSQPNAWKTKGDNFTEGGETTHQTQLTHTCGACFRYVPNAMDAQTKPGVCETPFDGIFTKLPEDGTECQHFEQVTH</sequence>
<organism evidence="1 2">
    <name type="scientific">Syntrophobacter fumaroxidans (strain DSM 10017 / MPOB)</name>
    <dbReference type="NCBI Taxonomy" id="335543"/>
    <lineage>
        <taxon>Bacteria</taxon>
        <taxon>Pseudomonadati</taxon>
        <taxon>Thermodesulfobacteriota</taxon>
        <taxon>Syntrophobacteria</taxon>
        <taxon>Syntrophobacterales</taxon>
        <taxon>Syntrophobacteraceae</taxon>
        <taxon>Syntrophobacter</taxon>
    </lineage>
</organism>
<evidence type="ECO:0000313" key="1">
    <source>
        <dbReference type="EMBL" id="ABK18104.1"/>
    </source>
</evidence>
<dbReference type="EMBL" id="CP000478">
    <property type="protein sequence ID" value="ABK18104.1"/>
    <property type="molecule type" value="Genomic_DNA"/>
</dbReference>
<dbReference type="InParanoid" id="A0LL02"/>
<gene>
    <name evidence="1" type="ordered locus">Sfum_2424</name>
</gene>
<dbReference type="KEGG" id="sfu:Sfum_2424"/>